<sequence length="112" mass="13198">MLSCLFSNFFRIKFVYLFQIYYHRPMQYAFTKNGNPSARTSLSVLLNVSDSPLFSISLLSTSEMITVLNVKRASKHLQNFKKWIDAANSSERYCQQYIELFIFILSFSCYQF</sequence>
<evidence type="ECO:0000313" key="2">
    <source>
        <dbReference type="Proteomes" id="UP000024404"/>
    </source>
</evidence>
<reference evidence="1" key="2">
    <citation type="submission" date="2022-06" db="UniProtKB">
        <authorList>
            <consortium name="EnsemblMetazoa"/>
        </authorList>
    </citation>
    <scope>IDENTIFICATION</scope>
</reference>
<dbReference type="Proteomes" id="UP000024404">
    <property type="component" value="Unassembled WGS sequence"/>
</dbReference>
<reference evidence="2" key="1">
    <citation type="submission" date="2013-10" db="EMBL/GenBank/DDBJ databases">
        <title>Genome sequencing of Onchocerca volvulus.</title>
        <authorList>
            <person name="Cotton J."/>
            <person name="Tsai J."/>
            <person name="Stanley E."/>
            <person name="Tracey A."/>
            <person name="Holroyd N."/>
            <person name="Lustigman S."/>
            <person name="Berriman M."/>
        </authorList>
    </citation>
    <scope>NUCLEOTIDE SEQUENCE</scope>
</reference>
<proteinExistence type="predicted"/>
<name>A0A8R1XRW7_ONCVO</name>
<organism evidence="1 2">
    <name type="scientific">Onchocerca volvulus</name>
    <dbReference type="NCBI Taxonomy" id="6282"/>
    <lineage>
        <taxon>Eukaryota</taxon>
        <taxon>Metazoa</taxon>
        <taxon>Ecdysozoa</taxon>
        <taxon>Nematoda</taxon>
        <taxon>Chromadorea</taxon>
        <taxon>Rhabditida</taxon>
        <taxon>Spirurina</taxon>
        <taxon>Spiruromorpha</taxon>
        <taxon>Filarioidea</taxon>
        <taxon>Onchocercidae</taxon>
        <taxon>Onchocerca</taxon>
    </lineage>
</organism>
<dbReference type="EMBL" id="CMVM020000040">
    <property type="status" value="NOT_ANNOTATED_CDS"/>
    <property type="molecule type" value="Genomic_DNA"/>
</dbReference>
<protein>
    <submittedName>
        <fullName evidence="1">Uncharacterized protein</fullName>
    </submittedName>
</protein>
<keyword evidence="2" id="KW-1185">Reference proteome</keyword>
<dbReference type="AlphaFoldDB" id="A0A8R1XRW7"/>
<dbReference type="EnsemblMetazoa" id="OVOC1431.1">
    <property type="protein sequence ID" value="OVOC1431.1"/>
    <property type="gene ID" value="WBGene00238240"/>
</dbReference>
<evidence type="ECO:0000313" key="1">
    <source>
        <dbReference type="EnsemblMetazoa" id="OVOC1431.1"/>
    </source>
</evidence>
<accession>A0A8R1XRW7</accession>